<dbReference type="AlphaFoldDB" id="A0A8X6RXS1"/>
<accession>A0A8X6RXS1</accession>
<evidence type="ECO:0000313" key="2">
    <source>
        <dbReference type="Proteomes" id="UP000887159"/>
    </source>
</evidence>
<evidence type="ECO:0000313" key="1">
    <source>
        <dbReference type="EMBL" id="GFY00870.1"/>
    </source>
</evidence>
<comment type="caution">
    <text evidence="1">The sequence shown here is derived from an EMBL/GenBank/DDBJ whole genome shotgun (WGS) entry which is preliminary data.</text>
</comment>
<organism evidence="1 2">
    <name type="scientific">Trichonephila clavipes</name>
    <name type="common">Golden silk orbweaver</name>
    <name type="synonym">Nephila clavipes</name>
    <dbReference type="NCBI Taxonomy" id="2585209"/>
    <lineage>
        <taxon>Eukaryota</taxon>
        <taxon>Metazoa</taxon>
        <taxon>Ecdysozoa</taxon>
        <taxon>Arthropoda</taxon>
        <taxon>Chelicerata</taxon>
        <taxon>Arachnida</taxon>
        <taxon>Araneae</taxon>
        <taxon>Araneomorphae</taxon>
        <taxon>Entelegynae</taxon>
        <taxon>Araneoidea</taxon>
        <taxon>Nephilidae</taxon>
        <taxon>Trichonephila</taxon>
    </lineage>
</organism>
<gene>
    <name evidence="1" type="ORF">TNCV_3542441</name>
</gene>
<dbReference type="Proteomes" id="UP000887159">
    <property type="component" value="Unassembled WGS sequence"/>
</dbReference>
<dbReference type="EMBL" id="BMAU01021222">
    <property type="protein sequence ID" value="GFY00870.1"/>
    <property type="molecule type" value="Genomic_DNA"/>
</dbReference>
<reference evidence="1" key="1">
    <citation type="submission" date="2020-08" db="EMBL/GenBank/DDBJ databases">
        <title>Multicomponent nature underlies the extraordinary mechanical properties of spider dragline silk.</title>
        <authorList>
            <person name="Kono N."/>
            <person name="Nakamura H."/>
            <person name="Mori M."/>
            <person name="Yoshida Y."/>
            <person name="Ohtoshi R."/>
            <person name="Malay A.D."/>
            <person name="Moran D.A.P."/>
            <person name="Tomita M."/>
            <person name="Numata K."/>
            <person name="Arakawa K."/>
        </authorList>
    </citation>
    <scope>NUCLEOTIDE SEQUENCE</scope>
</reference>
<protein>
    <submittedName>
        <fullName evidence="1">Uncharacterized protein</fullName>
    </submittedName>
</protein>
<keyword evidence="2" id="KW-1185">Reference proteome</keyword>
<name>A0A8X6RXS1_TRICX</name>
<proteinExistence type="predicted"/>
<sequence length="100" mass="11460">MYRIYDEISHYYLKYTAGHINNVKKDQRLHIEIYLADNMLYKDRTFKTTAMVVHYPVGIWLIASAQYMGGSWTPTPQRCSAGYSLTSLAQCVLVGCSSKL</sequence>